<proteinExistence type="predicted"/>
<dbReference type="SUPFAM" id="SSF55729">
    <property type="entry name" value="Acyl-CoA N-acyltransferases (Nat)"/>
    <property type="match status" value="1"/>
</dbReference>
<dbReference type="Pfam" id="PF00583">
    <property type="entry name" value="Acetyltransf_1"/>
    <property type="match status" value="1"/>
</dbReference>
<dbReference type="Proteomes" id="UP001183607">
    <property type="component" value="Unassembled WGS sequence"/>
</dbReference>
<dbReference type="Gene3D" id="3.40.630.30">
    <property type="match status" value="1"/>
</dbReference>
<accession>A0ABD5EE90</accession>
<evidence type="ECO:0000259" key="1">
    <source>
        <dbReference type="PROSITE" id="PS51186"/>
    </source>
</evidence>
<organism evidence="2 3">
    <name type="scientific">Streptomyces evansiae</name>
    <dbReference type="NCBI Taxonomy" id="3075535"/>
    <lineage>
        <taxon>Bacteria</taxon>
        <taxon>Bacillati</taxon>
        <taxon>Actinomycetota</taxon>
        <taxon>Actinomycetes</taxon>
        <taxon>Kitasatosporales</taxon>
        <taxon>Streptomycetaceae</taxon>
        <taxon>Streptomyces</taxon>
    </lineage>
</organism>
<feature type="domain" description="N-acetyltransferase" evidence="1">
    <location>
        <begin position="2"/>
        <end position="181"/>
    </location>
</feature>
<dbReference type="PROSITE" id="PS51186">
    <property type="entry name" value="GNAT"/>
    <property type="match status" value="1"/>
</dbReference>
<sequence>MNVIRVVGADDWPQAKELRLAALRDPVAHLAFLDTYENALGKPDVLWKEQAANSEAGVSSRQFAAVAPDGSWMGSVAGIVEEAGARDHFGLPIEERQAQLVGVYVRPEHRGGGRVLGPLVAAVREWAAAVGAGRLRLFVHAENGRAAAAYEKLGFVPTGHRVPDQTGTGEELEYVWEGPLARTAPAANADG</sequence>
<dbReference type="InterPro" id="IPR000182">
    <property type="entry name" value="GNAT_dom"/>
</dbReference>
<keyword evidence="2" id="KW-0808">Transferase</keyword>
<dbReference type="RefSeq" id="WP_007824164.1">
    <property type="nucleotide sequence ID" value="NZ_JAVRER010000102.1"/>
</dbReference>
<dbReference type="InterPro" id="IPR016181">
    <property type="entry name" value="Acyl_CoA_acyltransferase"/>
</dbReference>
<name>A0ABD5EE90_9ACTN</name>
<dbReference type="AlphaFoldDB" id="A0ABD5EE90"/>
<gene>
    <name evidence="2" type="ORF">RM574_29885</name>
</gene>
<dbReference type="EC" id="2.3.1.-" evidence="2"/>
<reference evidence="3" key="1">
    <citation type="submission" date="2023-07" db="EMBL/GenBank/DDBJ databases">
        <title>30 novel species of actinomycetes from the DSMZ collection.</title>
        <authorList>
            <person name="Nouioui I."/>
        </authorList>
    </citation>
    <scope>NUCLEOTIDE SEQUENCE [LARGE SCALE GENOMIC DNA]</scope>
    <source>
        <strain evidence="3">DSM 41982</strain>
    </source>
</reference>
<evidence type="ECO:0000313" key="2">
    <source>
        <dbReference type="EMBL" id="MDT0419688.1"/>
    </source>
</evidence>
<evidence type="ECO:0000313" key="3">
    <source>
        <dbReference type="Proteomes" id="UP001183607"/>
    </source>
</evidence>
<keyword evidence="2" id="KW-0012">Acyltransferase</keyword>
<comment type="caution">
    <text evidence="2">The sequence shown here is derived from an EMBL/GenBank/DDBJ whole genome shotgun (WGS) entry which is preliminary data.</text>
</comment>
<dbReference type="EMBL" id="JAVRER010000102">
    <property type="protein sequence ID" value="MDT0419688.1"/>
    <property type="molecule type" value="Genomic_DNA"/>
</dbReference>
<protein>
    <submittedName>
        <fullName evidence="2">GNAT family N-acetyltransferase</fullName>
        <ecNumber evidence="2">2.3.1.-</ecNumber>
    </submittedName>
</protein>
<dbReference type="GO" id="GO:0016746">
    <property type="term" value="F:acyltransferase activity"/>
    <property type="evidence" value="ECO:0007669"/>
    <property type="project" value="UniProtKB-KW"/>
</dbReference>